<reference evidence="1 2" key="1">
    <citation type="journal article" date="2019" name="Nat. Med.">
        <title>A library of human gut bacterial isolates paired with longitudinal multiomics data enables mechanistic microbiome research.</title>
        <authorList>
            <person name="Poyet M."/>
            <person name="Groussin M."/>
            <person name="Gibbons S.M."/>
            <person name="Avila-Pacheco J."/>
            <person name="Jiang X."/>
            <person name="Kearney S.M."/>
            <person name="Perrotta A.R."/>
            <person name="Berdy B."/>
            <person name="Zhao S."/>
            <person name="Lieberman T.D."/>
            <person name="Swanson P.K."/>
            <person name="Smith M."/>
            <person name="Roesemann S."/>
            <person name="Alexander J.E."/>
            <person name="Rich S.A."/>
            <person name="Livny J."/>
            <person name="Vlamakis H."/>
            <person name="Clish C."/>
            <person name="Bullock K."/>
            <person name="Deik A."/>
            <person name="Scott J."/>
            <person name="Pierce K.A."/>
            <person name="Xavier R.J."/>
            <person name="Alm E.J."/>
        </authorList>
    </citation>
    <scope>NUCLEOTIDE SEQUENCE [LARGE SCALE GENOMIC DNA]</scope>
    <source>
        <strain evidence="1 2">BIOML-A2</strain>
    </source>
</reference>
<dbReference type="AlphaFoldDB" id="A0A6A1XQF2"/>
<protein>
    <recommendedName>
        <fullName evidence="3">Phage tail protein</fullName>
    </recommendedName>
</protein>
<proteinExistence type="predicted"/>
<dbReference type="Proteomes" id="UP000375690">
    <property type="component" value="Unassembled WGS sequence"/>
</dbReference>
<dbReference type="EMBL" id="VWFC01000001">
    <property type="protein sequence ID" value="KAB1331224.1"/>
    <property type="molecule type" value="Genomic_DNA"/>
</dbReference>
<evidence type="ECO:0000313" key="1">
    <source>
        <dbReference type="EMBL" id="KAB1331224.1"/>
    </source>
</evidence>
<comment type="caution">
    <text evidence="1">The sequence shown here is derived from an EMBL/GenBank/DDBJ whole genome shotgun (WGS) entry which is preliminary data.</text>
</comment>
<organism evidence="1 2">
    <name type="scientific">Bacteroides ovatus</name>
    <dbReference type="NCBI Taxonomy" id="28116"/>
    <lineage>
        <taxon>Bacteria</taxon>
        <taxon>Pseudomonadati</taxon>
        <taxon>Bacteroidota</taxon>
        <taxon>Bacteroidia</taxon>
        <taxon>Bacteroidales</taxon>
        <taxon>Bacteroidaceae</taxon>
        <taxon>Bacteroides</taxon>
    </lineage>
</organism>
<evidence type="ECO:0000313" key="2">
    <source>
        <dbReference type="Proteomes" id="UP000375690"/>
    </source>
</evidence>
<accession>A0A6A1XQF2</accession>
<evidence type="ECO:0008006" key="3">
    <source>
        <dbReference type="Google" id="ProtNLM"/>
    </source>
</evidence>
<dbReference type="RefSeq" id="WP_272196108.1">
    <property type="nucleotide sequence ID" value="NZ_CP113514.1"/>
</dbReference>
<gene>
    <name evidence="1" type="ORF">F3B53_00190</name>
</gene>
<name>A0A6A1XQF2_BACOV</name>
<sequence>MSKTAVYGIEYLKLSPAIESGETAGTYPDFDKVAAKFLVTAIVKDSMSFSDQAPGDTDIEVEDMDTLYASLPSDAGSEGFTVQTYDMGEEAYKYLLGYTKNAEWNEETPGFSLANQGVELKTKAFQDFPARIFQWARMKVKVTKTGNIGKSGFPNFNLEFKKLANLNKDGKEVSGARNKIYTAPVVPEG</sequence>